<organism evidence="1 2">
    <name type="scientific">Bacillus timonensis</name>
    <dbReference type="NCBI Taxonomy" id="1033734"/>
    <lineage>
        <taxon>Bacteria</taxon>
        <taxon>Bacillati</taxon>
        <taxon>Bacillota</taxon>
        <taxon>Bacilli</taxon>
        <taxon>Bacillales</taxon>
        <taxon>Bacillaceae</taxon>
        <taxon>Bacillus</taxon>
    </lineage>
</organism>
<dbReference type="Proteomes" id="UP000306477">
    <property type="component" value="Unassembled WGS sequence"/>
</dbReference>
<evidence type="ECO:0000313" key="2">
    <source>
        <dbReference type="Proteomes" id="UP000306477"/>
    </source>
</evidence>
<dbReference type="RefSeq" id="WP_136381167.1">
    <property type="nucleotide sequence ID" value="NZ_SLUB01000048.1"/>
</dbReference>
<evidence type="ECO:0008006" key="3">
    <source>
        <dbReference type="Google" id="ProtNLM"/>
    </source>
</evidence>
<accession>A0A4S3PLM4</accession>
<comment type="caution">
    <text evidence="1">The sequence shown here is derived from an EMBL/GenBank/DDBJ whole genome shotgun (WGS) entry which is preliminary data.</text>
</comment>
<gene>
    <name evidence="1" type="ORF">E1I69_19120</name>
</gene>
<dbReference type="OrthoDB" id="2964978at2"/>
<dbReference type="AlphaFoldDB" id="A0A4S3PLM4"/>
<name>A0A4S3PLM4_9BACI</name>
<protein>
    <recommendedName>
        <fullName evidence="3">Group-specific protein</fullName>
    </recommendedName>
</protein>
<sequence length="169" mass="19790">MFDPTVFENLKVVIEGALYDLDLEGKIVIIDRQDQVDLAKMGRHYHITFRDKSIDQIHTYIDLKMDLDNLVTELRDEEGNPGCVLEIGFVFKLESLDNCPMIQQILTTIWGETRGIQQEISFQYGSQDQYICNNKIVFHRLIHEDHIDDLLEMIDYIIDSIHQLHKVIL</sequence>
<keyword evidence="2" id="KW-1185">Reference proteome</keyword>
<proteinExistence type="predicted"/>
<dbReference type="EMBL" id="SLUB01000048">
    <property type="protein sequence ID" value="THE10401.1"/>
    <property type="molecule type" value="Genomic_DNA"/>
</dbReference>
<reference evidence="1 2" key="1">
    <citation type="journal article" date="2019" name="Indoor Air">
        <title>Impacts of indoor surface finishes on bacterial viability.</title>
        <authorList>
            <person name="Hu J."/>
            <person name="Maamar S.B."/>
            <person name="Glawe A.J."/>
            <person name="Gottel N."/>
            <person name="Gilbert J.A."/>
            <person name="Hartmann E.M."/>
        </authorList>
    </citation>
    <scope>NUCLEOTIDE SEQUENCE [LARGE SCALE GENOMIC DNA]</scope>
    <source>
        <strain evidence="1 2">AF060A6</strain>
    </source>
</reference>
<evidence type="ECO:0000313" key="1">
    <source>
        <dbReference type="EMBL" id="THE10401.1"/>
    </source>
</evidence>